<dbReference type="Proteomes" id="UP000717624">
    <property type="component" value="Unassembled WGS sequence"/>
</dbReference>
<keyword evidence="2" id="KW-1185">Reference proteome</keyword>
<dbReference type="RefSeq" id="WP_204520047.1">
    <property type="nucleotide sequence ID" value="NZ_JAFBEB010000022.1"/>
</dbReference>
<proteinExistence type="predicted"/>
<evidence type="ECO:0000313" key="2">
    <source>
        <dbReference type="Proteomes" id="UP000717624"/>
    </source>
</evidence>
<evidence type="ECO:0000313" key="1">
    <source>
        <dbReference type="EMBL" id="MBM7592244.1"/>
    </source>
</evidence>
<accession>A0A938Y4P3</accession>
<reference evidence="1" key="1">
    <citation type="submission" date="2021-01" db="EMBL/GenBank/DDBJ databases">
        <title>Genomic Encyclopedia of Type Strains, Phase IV (KMG-IV): sequencing the most valuable type-strain genomes for metagenomic binning, comparative biology and taxonomic classification.</title>
        <authorList>
            <person name="Goeker M."/>
        </authorList>
    </citation>
    <scope>NUCLEOTIDE SEQUENCE</scope>
    <source>
        <strain evidence="1">DSM 25523</strain>
    </source>
</reference>
<dbReference type="AlphaFoldDB" id="A0A938Y4P3"/>
<protein>
    <submittedName>
        <fullName evidence="1">Uncharacterized protein</fullName>
    </submittedName>
</protein>
<organism evidence="1 2">
    <name type="scientific">Brevibacillus fulvus</name>
    <dbReference type="NCBI Taxonomy" id="1125967"/>
    <lineage>
        <taxon>Bacteria</taxon>
        <taxon>Bacillati</taxon>
        <taxon>Bacillota</taxon>
        <taxon>Bacilli</taxon>
        <taxon>Bacillales</taxon>
        <taxon>Paenibacillaceae</taxon>
        <taxon>Brevibacillus</taxon>
    </lineage>
</organism>
<gene>
    <name evidence="1" type="ORF">JOD01_003906</name>
</gene>
<comment type="caution">
    <text evidence="1">The sequence shown here is derived from an EMBL/GenBank/DDBJ whole genome shotgun (WGS) entry which is preliminary data.</text>
</comment>
<sequence>MLTDYALERQTNALDTLFTSAEIEINGMTKTMELLKIRNSASMITFLIRVPENETGLITKRIIRDREGVVIWQDNVEVNKGIRELALSIPIELKWKVGETN</sequence>
<name>A0A938Y4P3_9BACL</name>
<dbReference type="EMBL" id="JAFBEB010000022">
    <property type="protein sequence ID" value="MBM7592244.1"/>
    <property type="molecule type" value="Genomic_DNA"/>
</dbReference>